<dbReference type="SUPFAM" id="SSF51658">
    <property type="entry name" value="Xylose isomerase-like"/>
    <property type="match status" value="1"/>
</dbReference>
<dbReference type="EMBL" id="JAENIL010000011">
    <property type="protein sequence ID" value="MBK1876665.1"/>
    <property type="molecule type" value="Genomic_DNA"/>
</dbReference>
<organism evidence="2 3">
    <name type="scientific">Pelagicoccus mobilis</name>
    <dbReference type="NCBI Taxonomy" id="415221"/>
    <lineage>
        <taxon>Bacteria</taxon>
        <taxon>Pseudomonadati</taxon>
        <taxon>Verrucomicrobiota</taxon>
        <taxon>Opitutia</taxon>
        <taxon>Puniceicoccales</taxon>
        <taxon>Pelagicoccaceae</taxon>
        <taxon>Pelagicoccus</taxon>
    </lineage>
</organism>
<dbReference type="RefSeq" id="WP_200354882.1">
    <property type="nucleotide sequence ID" value="NZ_JAENIL010000011.1"/>
</dbReference>
<dbReference type="Proteomes" id="UP000617628">
    <property type="component" value="Unassembled WGS sequence"/>
</dbReference>
<dbReference type="Pfam" id="PF01261">
    <property type="entry name" value="AP_endonuc_2"/>
    <property type="match status" value="1"/>
</dbReference>
<dbReference type="AlphaFoldDB" id="A0A934VQ96"/>
<evidence type="ECO:0000313" key="2">
    <source>
        <dbReference type="EMBL" id="MBK1876665.1"/>
    </source>
</evidence>
<protein>
    <submittedName>
        <fullName evidence="2">Sugar phosphate isomerase/epimerase</fullName>
    </submittedName>
</protein>
<dbReference type="InterPro" id="IPR013022">
    <property type="entry name" value="Xyl_isomerase-like_TIM-brl"/>
</dbReference>
<sequence>MKLSFTTLACPEWDVRTIVKKASEYGFDGLDFRGTGSGLDITTQPEFTSGIDVTRSLIDEHGLVVSGVSSSLRICDVGLFETNLEEARRTIPVARALGAEQVRVFGYGDPAMDRDQSIEYGRRCMEAILKLDGADQINWLLEMHDHWMEAEVCKKLVDAVGSPNFQILWDIGHTTRVGGESAEHTLSVLGDIIPCVHLKDAVFDKSHAHAMKDGWRYVLPGTGELPLDGAVKALIEREFDGWYVFEHEKRWHADLEEPDEALAAYVKWMKAFVAEV</sequence>
<dbReference type="Gene3D" id="3.20.20.150">
    <property type="entry name" value="Divalent-metal-dependent TIM barrel enzymes"/>
    <property type="match status" value="1"/>
</dbReference>
<dbReference type="InterPro" id="IPR050312">
    <property type="entry name" value="IolE/XylAMocC-like"/>
</dbReference>
<dbReference type="GO" id="GO:0016853">
    <property type="term" value="F:isomerase activity"/>
    <property type="evidence" value="ECO:0007669"/>
    <property type="project" value="UniProtKB-KW"/>
</dbReference>
<name>A0A934VQ96_9BACT</name>
<proteinExistence type="predicted"/>
<keyword evidence="3" id="KW-1185">Reference proteome</keyword>
<evidence type="ECO:0000259" key="1">
    <source>
        <dbReference type="Pfam" id="PF01261"/>
    </source>
</evidence>
<reference evidence="2" key="1">
    <citation type="submission" date="2021-01" db="EMBL/GenBank/DDBJ databases">
        <title>Modified the classification status of verrucomicrobia.</title>
        <authorList>
            <person name="Feng X."/>
        </authorList>
    </citation>
    <scope>NUCLEOTIDE SEQUENCE</scope>
    <source>
        <strain evidence="2">KCTC 13126</strain>
    </source>
</reference>
<accession>A0A934VQ96</accession>
<gene>
    <name evidence="2" type="ORF">JIN87_07285</name>
</gene>
<comment type="caution">
    <text evidence="2">The sequence shown here is derived from an EMBL/GenBank/DDBJ whole genome shotgun (WGS) entry which is preliminary data.</text>
</comment>
<dbReference type="InterPro" id="IPR036237">
    <property type="entry name" value="Xyl_isomerase-like_sf"/>
</dbReference>
<dbReference type="PANTHER" id="PTHR12110">
    <property type="entry name" value="HYDROXYPYRUVATE ISOMERASE"/>
    <property type="match status" value="1"/>
</dbReference>
<evidence type="ECO:0000313" key="3">
    <source>
        <dbReference type="Proteomes" id="UP000617628"/>
    </source>
</evidence>
<feature type="domain" description="Xylose isomerase-like TIM barrel" evidence="1">
    <location>
        <begin position="19"/>
        <end position="271"/>
    </location>
</feature>
<keyword evidence="2" id="KW-0413">Isomerase</keyword>
<dbReference type="PANTHER" id="PTHR12110:SF53">
    <property type="entry name" value="BLR5974 PROTEIN"/>
    <property type="match status" value="1"/>
</dbReference>